<feature type="region of interest" description="Disordered" evidence="1">
    <location>
        <begin position="424"/>
        <end position="447"/>
    </location>
</feature>
<dbReference type="Pfam" id="PF11175">
    <property type="entry name" value="DUF2961"/>
    <property type="match status" value="1"/>
</dbReference>
<protein>
    <recommendedName>
        <fullName evidence="4">DUF2961 domain-containing protein</fullName>
    </recommendedName>
</protein>
<name>A0A8H6VCS5_9PEZI</name>
<gene>
    <name evidence="2" type="ORF">HII31_11122</name>
</gene>
<dbReference type="InterPro" id="IPR021345">
    <property type="entry name" value="DUF2961"/>
</dbReference>
<organism evidence="2 3">
    <name type="scientific">Pseudocercospora fuligena</name>
    <dbReference type="NCBI Taxonomy" id="685502"/>
    <lineage>
        <taxon>Eukaryota</taxon>
        <taxon>Fungi</taxon>
        <taxon>Dikarya</taxon>
        <taxon>Ascomycota</taxon>
        <taxon>Pezizomycotina</taxon>
        <taxon>Dothideomycetes</taxon>
        <taxon>Dothideomycetidae</taxon>
        <taxon>Mycosphaerellales</taxon>
        <taxon>Mycosphaerellaceae</taxon>
        <taxon>Pseudocercospora</taxon>
    </lineage>
</organism>
<evidence type="ECO:0000256" key="1">
    <source>
        <dbReference type="SAM" id="MobiDB-lite"/>
    </source>
</evidence>
<keyword evidence="3" id="KW-1185">Reference proteome</keyword>
<dbReference type="Proteomes" id="UP000660729">
    <property type="component" value="Unassembled WGS sequence"/>
</dbReference>
<dbReference type="AlphaFoldDB" id="A0A8H6VCS5"/>
<comment type="caution">
    <text evidence="2">The sequence shown here is derived from an EMBL/GenBank/DDBJ whole genome shotgun (WGS) entry which is preliminary data.</text>
</comment>
<dbReference type="EMBL" id="JABCIY010000227">
    <property type="protein sequence ID" value="KAF7187498.1"/>
    <property type="molecule type" value="Genomic_DNA"/>
</dbReference>
<proteinExistence type="predicted"/>
<dbReference type="OrthoDB" id="3426554at2759"/>
<evidence type="ECO:0000313" key="3">
    <source>
        <dbReference type="Proteomes" id="UP000660729"/>
    </source>
</evidence>
<dbReference type="Gene3D" id="2.60.120.1390">
    <property type="match status" value="1"/>
</dbReference>
<accession>A0A8H6VCS5</accession>
<evidence type="ECO:0000313" key="2">
    <source>
        <dbReference type="EMBL" id="KAF7187498.1"/>
    </source>
</evidence>
<reference evidence="2" key="1">
    <citation type="submission" date="2020-04" db="EMBL/GenBank/DDBJ databases">
        <title>Draft genome resource of the tomato pathogen Pseudocercospora fuligena.</title>
        <authorList>
            <person name="Zaccaron A."/>
        </authorList>
    </citation>
    <scope>NUCLEOTIDE SEQUENCE</scope>
    <source>
        <strain evidence="2">PF001</strain>
    </source>
</reference>
<sequence>MATFTTKDPLRGLTQRAEARTARISSWDHTGLNADYFIIAPNSSLTIFDVEGPGCITHLWFVQTCRKLLGPGALSYTAAGNPPLIDIPNTSGLNFEINDPDYYRKVLIKMYWDDSEEPSVLTPLGDFFCIGHSLPKSFSSAAFTVSARPQDEKRFGGAAALNCYLLMPFQKHARIELVNEGEEFYCQYFHVDYEIYAQPLPTDTLYFHAHWRRENPTNGWAPSRIQVNGMEAQGVKNLDGKENYVILETEGAGHYVGCNQSVAHFQGTWFGEGDDMIWIDEDFDDDGNPTWPPSIHGTGTEDYFGHGWGMQKYAFPFCGSIIHESEVENCQVSYRWHLVDPVRFRRKIKVTMESGHADHLRDDWSSTAYWYQTLPGPKLQVLPVEQRLPRRPQFPGGSPPSEPDLTALDPLRRAVVEQRDERMRDFAKDRAESLGQRAQESRERAIKNTEFAREVRRRYLSSLANP</sequence>
<evidence type="ECO:0008006" key="4">
    <source>
        <dbReference type="Google" id="ProtNLM"/>
    </source>
</evidence>